<sequence>MRHFIAIGALLLGACQMTDVADEPETCMAAEFQQYVGQPLSALDKDELLQPDRIIGPDTAVTMDFRPERLNVEHDDERVITRIYCG</sequence>
<name>A0A543KD89_9RHOB</name>
<dbReference type="PANTHER" id="PTHR39600:SF1">
    <property type="entry name" value="PEPTIDASE INHIBITOR I78 FAMILY PROTEIN"/>
    <property type="match status" value="1"/>
</dbReference>
<dbReference type="AlphaFoldDB" id="A0A543KD89"/>
<evidence type="ECO:0000313" key="1">
    <source>
        <dbReference type="EMBL" id="TQM93050.1"/>
    </source>
</evidence>
<protein>
    <submittedName>
        <fullName evidence="1">Peptidase inhibitor I78 family protein</fullName>
    </submittedName>
</protein>
<dbReference type="InterPro" id="IPR021719">
    <property type="entry name" value="Prot_inh_I78"/>
</dbReference>
<dbReference type="Proteomes" id="UP000320582">
    <property type="component" value="Unassembled WGS sequence"/>
</dbReference>
<accession>A0A543KD89</accession>
<dbReference type="PROSITE" id="PS51257">
    <property type="entry name" value="PROKAR_LIPOPROTEIN"/>
    <property type="match status" value="1"/>
</dbReference>
<gene>
    <name evidence="1" type="ORF">BD293_1673</name>
</gene>
<dbReference type="Pfam" id="PF11720">
    <property type="entry name" value="Inhibitor_I78"/>
    <property type="match status" value="1"/>
</dbReference>
<reference evidence="1 2" key="1">
    <citation type="submission" date="2019-06" db="EMBL/GenBank/DDBJ databases">
        <title>Genomic Encyclopedia of Archaeal and Bacterial Type Strains, Phase II (KMG-II): from individual species to whole genera.</title>
        <authorList>
            <person name="Goeker M."/>
        </authorList>
    </citation>
    <scope>NUCLEOTIDE SEQUENCE [LARGE SCALE GENOMIC DNA]</scope>
    <source>
        <strain evidence="1 2">DSM 18423</strain>
    </source>
</reference>
<dbReference type="EMBL" id="VFPT01000001">
    <property type="protein sequence ID" value="TQM93050.1"/>
    <property type="molecule type" value="Genomic_DNA"/>
</dbReference>
<dbReference type="PANTHER" id="PTHR39600">
    <property type="entry name" value="PEPTIDASE INHIBITOR I78 FAMILY PROTEIN"/>
    <property type="match status" value="1"/>
</dbReference>
<dbReference type="RefSeq" id="WP_170207086.1">
    <property type="nucleotide sequence ID" value="NZ_VFPT01000001.1"/>
</dbReference>
<evidence type="ECO:0000313" key="2">
    <source>
        <dbReference type="Proteomes" id="UP000320582"/>
    </source>
</evidence>
<organism evidence="1 2">
    <name type="scientific">Roseinatronobacter monicus</name>
    <dbReference type="NCBI Taxonomy" id="393481"/>
    <lineage>
        <taxon>Bacteria</taxon>
        <taxon>Pseudomonadati</taxon>
        <taxon>Pseudomonadota</taxon>
        <taxon>Alphaproteobacteria</taxon>
        <taxon>Rhodobacterales</taxon>
        <taxon>Paracoccaceae</taxon>
        <taxon>Roseinatronobacter</taxon>
    </lineage>
</organism>
<comment type="caution">
    <text evidence="1">The sequence shown here is derived from an EMBL/GenBank/DDBJ whole genome shotgun (WGS) entry which is preliminary data.</text>
</comment>
<proteinExistence type="predicted"/>
<dbReference type="Gene3D" id="3.30.10.10">
    <property type="entry name" value="Trypsin Inhibitor V, subunit A"/>
    <property type="match status" value="1"/>
</dbReference>
<keyword evidence="2" id="KW-1185">Reference proteome</keyword>